<evidence type="ECO:0000313" key="4">
    <source>
        <dbReference type="EMBL" id="KAJ8313442.1"/>
    </source>
</evidence>
<evidence type="ECO:0000256" key="2">
    <source>
        <dbReference type="SAM" id="SignalP"/>
    </source>
</evidence>
<keyword evidence="1" id="KW-0106">Calcium</keyword>
<dbReference type="PROSITE" id="PS00018">
    <property type="entry name" value="EF_HAND_1"/>
    <property type="match status" value="1"/>
</dbReference>
<comment type="caution">
    <text evidence="4">The sequence shown here is derived from an EMBL/GenBank/DDBJ whole genome shotgun (WGS) entry which is preliminary data.</text>
</comment>
<evidence type="ECO:0000259" key="3">
    <source>
        <dbReference type="PROSITE" id="PS50222"/>
    </source>
</evidence>
<sequence length="99" mass="11427">MRIIISVLFLFRVYVLSTEDRTRLKWIEKQFKKISGKGGNITFANFKKALGAKKTYFAERVFTLFDTNNSNTIDLSELIDGAELLLRGSPNDKLKFLFD</sequence>
<keyword evidence="2" id="KW-0732">Signal</keyword>
<dbReference type="SUPFAM" id="SSF47473">
    <property type="entry name" value="EF-hand"/>
    <property type="match status" value="1"/>
</dbReference>
<evidence type="ECO:0000313" key="5">
    <source>
        <dbReference type="Proteomes" id="UP001217089"/>
    </source>
</evidence>
<organism evidence="4 5">
    <name type="scientific">Tegillarca granosa</name>
    <name type="common">Malaysian cockle</name>
    <name type="synonym">Anadara granosa</name>
    <dbReference type="NCBI Taxonomy" id="220873"/>
    <lineage>
        <taxon>Eukaryota</taxon>
        <taxon>Metazoa</taxon>
        <taxon>Spiralia</taxon>
        <taxon>Lophotrochozoa</taxon>
        <taxon>Mollusca</taxon>
        <taxon>Bivalvia</taxon>
        <taxon>Autobranchia</taxon>
        <taxon>Pteriomorphia</taxon>
        <taxon>Arcoida</taxon>
        <taxon>Arcoidea</taxon>
        <taxon>Arcidae</taxon>
        <taxon>Tegillarca</taxon>
    </lineage>
</organism>
<feature type="signal peptide" evidence="2">
    <location>
        <begin position="1"/>
        <end position="17"/>
    </location>
</feature>
<proteinExistence type="predicted"/>
<reference evidence="4 5" key="1">
    <citation type="submission" date="2022-12" db="EMBL/GenBank/DDBJ databases">
        <title>Chromosome-level genome of Tegillarca granosa.</title>
        <authorList>
            <person name="Kim J."/>
        </authorList>
    </citation>
    <scope>NUCLEOTIDE SEQUENCE [LARGE SCALE GENOMIC DNA]</scope>
    <source>
        <strain evidence="4">Teg-2019</strain>
        <tissue evidence="4">Adductor muscle</tissue>
    </source>
</reference>
<dbReference type="InterPro" id="IPR018247">
    <property type="entry name" value="EF_Hand_1_Ca_BS"/>
</dbReference>
<feature type="chain" id="PRO_5045677063" description="EF-hand domain-containing protein" evidence="2">
    <location>
        <begin position="18"/>
        <end position="99"/>
    </location>
</feature>
<dbReference type="InterPro" id="IPR011992">
    <property type="entry name" value="EF-hand-dom_pair"/>
</dbReference>
<dbReference type="InterPro" id="IPR002048">
    <property type="entry name" value="EF_hand_dom"/>
</dbReference>
<dbReference type="Proteomes" id="UP001217089">
    <property type="component" value="Unassembled WGS sequence"/>
</dbReference>
<evidence type="ECO:0000256" key="1">
    <source>
        <dbReference type="ARBA" id="ARBA00022837"/>
    </source>
</evidence>
<dbReference type="PROSITE" id="PS50222">
    <property type="entry name" value="EF_HAND_2"/>
    <property type="match status" value="1"/>
</dbReference>
<feature type="domain" description="EF-hand" evidence="3">
    <location>
        <begin position="58"/>
        <end position="88"/>
    </location>
</feature>
<accession>A0ABQ9FAQ9</accession>
<dbReference type="EMBL" id="JARBDR010000362">
    <property type="protein sequence ID" value="KAJ8313442.1"/>
    <property type="molecule type" value="Genomic_DNA"/>
</dbReference>
<protein>
    <recommendedName>
        <fullName evidence="3">EF-hand domain-containing protein</fullName>
    </recommendedName>
</protein>
<gene>
    <name evidence="4" type="ORF">KUTeg_009008</name>
</gene>
<name>A0ABQ9FAQ9_TEGGR</name>
<dbReference type="Gene3D" id="1.10.238.10">
    <property type="entry name" value="EF-hand"/>
    <property type="match status" value="1"/>
</dbReference>
<keyword evidence="5" id="KW-1185">Reference proteome</keyword>